<evidence type="ECO:0000313" key="2">
    <source>
        <dbReference type="EMBL" id="QDG54677.1"/>
    </source>
</evidence>
<proteinExistence type="predicted"/>
<protein>
    <recommendedName>
        <fullName evidence="4">DUF2993 domain-containing protein</fullName>
    </recommendedName>
</protein>
<reference evidence="2 3" key="1">
    <citation type="submission" date="2019-06" db="EMBL/GenBank/DDBJ databases">
        <title>Persicimonas caeni gen. nov., sp. nov., a predatory bacterium isolated from solar saltern.</title>
        <authorList>
            <person name="Wang S."/>
        </authorList>
    </citation>
    <scope>NUCLEOTIDE SEQUENCE [LARGE SCALE GENOMIC DNA]</scope>
    <source>
        <strain evidence="2 3">YN101</strain>
    </source>
</reference>
<dbReference type="AlphaFoldDB" id="A0A4Y6Q3D7"/>
<accession>A0A5B8YFE4</accession>
<keyword evidence="3" id="KW-1185">Reference proteome</keyword>
<evidence type="ECO:0008006" key="4">
    <source>
        <dbReference type="Google" id="ProtNLM"/>
    </source>
</evidence>
<organism evidence="2 3">
    <name type="scientific">Persicimonas caeni</name>
    <dbReference type="NCBI Taxonomy" id="2292766"/>
    <lineage>
        <taxon>Bacteria</taxon>
        <taxon>Deltaproteobacteria</taxon>
        <taxon>Bradymonadales</taxon>
        <taxon>Bradymonadaceae</taxon>
        <taxon>Persicimonas</taxon>
    </lineage>
</organism>
<accession>A0A4Y6Q3D7</accession>
<dbReference type="PROSITE" id="PS51257">
    <property type="entry name" value="PROKAR_LIPOPROTEIN"/>
    <property type="match status" value="1"/>
</dbReference>
<evidence type="ECO:0000313" key="3">
    <source>
        <dbReference type="Proteomes" id="UP000315995"/>
    </source>
</evidence>
<evidence type="ECO:0000256" key="1">
    <source>
        <dbReference type="SAM" id="SignalP"/>
    </source>
</evidence>
<name>A0A4Y6Q3D7_PERCE</name>
<dbReference type="Proteomes" id="UP000315995">
    <property type="component" value="Chromosome"/>
</dbReference>
<sequence>MKRLQMFCLALALAATACSAEKSAGVKEDYESAIASEKARLAAVDEEEEASSDKTYRDLPVHFGLAIQRGASSKLVKRGLKAEFARALGETPGSISIAGQEIPLRLDTNLADVQLEADDSCATCVRVTGKVLGRFDVDVPLVKEDGDEAYEGKFSVVAPLRFAAADNGGVTLLLDTSQVATLGGMFAETKIEGLPSKIQPIAQKGLEKLLSDKLLAKFEPIELVSFGGVDFGVEGMKLLPAALSYDTKSKTIFAGVATNLEGIDGGIGSVERLGQNDAMAVRYHLQLLTGVLAVKMQQGAVARRYDANGQANEEGSSRVIVKGLRRLEADGDAAADAVALDFDVFHFGAKGKDYKAKGTARISMAGDKATVESVEFEGDDAPRTGLDTEGFKSAAFVAEALSLLDTTTTMPQIKVPGTSITVGTRLIQLDADTLTAFGGLEGLETTAEQ</sequence>
<feature type="chain" id="PRO_5030106925" description="DUF2993 domain-containing protein" evidence="1">
    <location>
        <begin position="20"/>
        <end position="449"/>
    </location>
</feature>
<gene>
    <name evidence="2" type="ORF">FIV42_29220</name>
</gene>
<feature type="signal peptide" evidence="1">
    <location>
        <begin position="1"/>
        <end position="19"/>
    </location>
</feature>
<keyword evidence="1" id="KW-0732">Signal</keyword>
<dbReference type="OrthoDB" id="10005101at2"/>
<dbReference type="EMBL" id="CP041186">
    <property type="protein sequence ID" value="QDG54677.1"/>
    <property type="molecule type" value="Genomic_DNA"/>
</dbReference>
<dbReference type="RefSeq" id="WP_141201121.1">
    <property type="nucleotide sequence ID" value="NZ_CP041186.1"/>
</dbReference>